<name>A0ABS5JS57_9BACT</name>
<reference evidence="2 3" key="1">
    <citation type="journal article" date="2015" name="Int. J. Syst. Evol. Microbiol.">
        <title>Carboxylicivirga linearis sp. nov., isolated from a sea cucumber culture pond.</title>
        <authorList>
            <person name="Wang F.Q."/>
            <person name="Zhou Y.X."/>
            <person name="Lin X.Z."/>
            <person name="Chen G.J."/>
            <person name="Du Z.J."/>
        </authorList>
    </citation>
    <scope>NUCLEOTIDE SEQUENCE [LARGE SCALE GENOMIC DNA]</scope>
    <source>
        <strain evidence="2 3">FB218</strain>
    </source>
</reference>
<dbReference type="PANTHER" id="PTHR11012:SF30">
    <property type="entry name" value="PROTEIN KINASE-LIKE DOMAIN-CONTAINING"/>
    <property type="match status" value="1"/>
</dbReference>
<dbReference type="InterPro" id="IPR004119">
    <property type="entry name" value="EcKL"/>
</dbReference>
<dbReference type="Pfam" id="PF02958">
    <property type="entry name" value="EcKL"/>
    <property type="match status" value="2"/>
</dbReference>
<evidence type="ECO:0000313" key="2">
    <source>
        <dbReference type="EMBL" id="MBS2097658.1"/>
    </source>
</evidence>
<dbReference type="Gene3D" id="3.90.1200.10">
    <property type="match status" value="1"/>
</dbReference>
<dbReference type="EMBL" id="JAGUCO010000002">
    <property type="protein sequence ID" value="MBS2097658.1"/>
    <property type="molecule type" value="Genomic_DNA"/>
</dbReference>
<keyword evidence="3" id="KW-1185">Reference proteome</keyword>
<protein>
    <submittedName>
        <fullName evidence="2">DUF1679 domain-containing protein</fullName>
    </submittedName>
</protein>
<dbReference type="InterPro" id="IPR011009">
    <property type="entry name" value="Kinase-like_dom_sf"/>
</dbReference>
<evidence type="ECO:0000313" key="3">
    <source>
        <dbReference type="Proteomes" id="UP000708576"/>
    </source>
</evidence>
<sequence length="326" mass="38076">MNKLLEHKIAKNIGAENITRLEVIQNLWSGYGEIVRYKVDGGKEKSIIVKHVKLPDSANHPRGWNTDFSHQRKVKSYEVETHWYKQYSHNCTNDCRVPKCLFQEELENEVLIVLEDLDASGFPVRKHSVSIKDMESCLSWLAYFHATFLHKKPVELWDVGTYWHLATRPDELEVMDDPLLKEAAPLVDQKLNECQYLTFVHGDAKLANFCFSDGDQVAAVDFQYVGGGCGMKDVAYFIGSCIYEEECKKYEQPLLKYYFKQLREAVAKLNIEVDMDDLEQEWRDLYPYAWTDFHRFLKGWSPDHWKLNSYSEKMARKVIKELGVTL</sequence>
<dbReference type="SUPFAM" id="SSF56112">
    <property type="entry name" value="Protein kinase-like (PK-like)"/>
    <property type="match status" value="1"/>
</dbReference>
<dbReference type="SMART" id="SM00587">
    <property type="entry name" value="CHK"/>
    <property type="match status" value="1"/>
</dbReference>
<proteinExistence type="predicted"/>
<dbReference type="Proteomes" id="UP000708576">
    <property type="component" value="Unassembled WGS sequence"/>
</dbReference>
<evidence type="ECO:0000259" key="1">
    <source>
        <dbReference type="SMART" id="SM00587"/>
    </source>
</evidence>
<feature type="domain" description="CHK kinase-like" evidence="1">
    <location>
        <begin position="112"/>
        <end position="268"/>
    </location>
</feature>
<comment type="caution">
    <text evidence="2">The sequence shown here is derived from an EMBL/GenBank/DDBJ whole genome shotgun (WGS) entry which is preliminary data.</text>
</comment>
<dbReference type="RefSeq" id="WP_212214342.1">
    <property type="nucleotide sequence ID" value="NZ_JAGUCO010000002.1"/>
</dbReference>
<dbReference type="InterPro" id="IPR015897">
    <property type="entry name" value="CHK_kinase-like"/>
</dbReference>
<organism evidence="2 3">
    <name type="scientific">Carboxylicivirga linearis</name>
    <dbReference type="NCBI Taxonomy" id="1628157"/>
    <lineage>
        <taxon>Bacteria</taxon>
        <taxon>Pseudomonadati</taxon>
        <taxon>Bacteroidota</taxon>
        <taxon>Bacteroidia</taxon>
        <taxon>Marinilabiliales</taxon>
        <taxon>Marinilabiliaceae</taxon>
        <taxon>Carboxylicivirga</taxon>
    </lineage>
</organism>
<gene>
    <name evidence="2" type="ORF">KEM10_05160</name>
</gene>
<dbReference type="PANTHER" id="PTHR11012">
    <property type="entry name" value="PROTEIN KINASE-LIKE DOMAIN-CONTAINING"/>
    <property type="match status" value="1"/>
</dbReference>
<accession>A0ABS5JS57</accession>